<dbReference type="InterPro" id="IPR012341">
    <property type="entry name" value="6hp_glycosidase-like_sf"/>
</dbReference>
<comment type="caution">
    <text evidence="4">The sequence shown here is derived from an EMBL/GenBank/DDBJ whole genome shotgun (WGS) entry which is preliminary data.</text>
</comment>
<keyword evidence="5" id="KW-1185">Reference proteome</keyword>
<dbReference type="GO" id="GO:0005975">
    <property type="term" value="P:carbohydrate metabolic process"/>
    <property type="evidence" value="ECO:0007669"/>
    <property type="project" value="InterPro"/>
</dbReference>
<accession>A0A2T0UXC5</accession>
<dbReference type="Pfam" id="PF14742">
    <property type="entry name" value="GDE_N_bis"/>
    <property type="match status" value="1"/>
</dbReference>
<dbReference type="Pfam" id="PF22422">
    <property type="entry name" value="MGH1-like_GH"/>
    <property type="match status" value="1"/>
</dbReference>
<evidence type="ECO:0000313" key="4">
    <source>
        <dbReference type="EMBL" id="PRY62580.1"/>
    </source>
</evidence>
<feature type="compositionally biased region" description="Polar residues" evidence="1">
    <location>
        <begin position="62"/>
        <end position="72"/>
    </location>
</feature>
<dbReference type="AlphaFoldDB" id="A0A2T0UXC5"/>
<dbReference type="RefSeq" id="WP_106296588.1">
    <property type="nucleotide sequence ID" value="NZ_PVTI01000004.1"/>
</dbReference>
<gene>
    <name evidence="4" type="ORF">BCF74_10416</name>
</gene>
<reference evidence="4 5" key="1">
    <citation type="submission" date="2018-03" db="EMBL/GenBank/DDBJ databases">
        <title>Genomic Encyclopedia of Archaeal and Bacterial Type Strains, Phase II (KMG-II): from individual species to whole genera.</title>
        <authorList>
            <person name="Goeker M."/>
        </authorList>
    </citation>
    <scope>NUCLEOTIDE SEQUENCE [LARGE SCALE GENOMIC DNA]</scope>
    <source>
        <strain evidence="4 5">ATCC BAA-1496</strain>
    </source>
</reference>
<evidence type="ECO:0000313" key="5">
    <source>
        <dbReference type="Proteomes" id="UP000237822"/>
    </source>
</evidence>
<evidence type="ECO:0000259" key="2">
    <source>
        <dbReference type="Pfam" id="PF14742"/>
    </source>
</evidence>
<feature type="domain" description="Putative glycogen debranching enzyme N-terminal" evidence="2">
    <location>
        <begin position="18"/>
        <end position="194"/>
    </location>
</feature>
<dbReference type="Gene3D" id="1.50.10.10">
    <property type="match status" value="1"/>
</dbReference>
<dbReference type="InterPro" id="IPR032856">
    <property type="entry name" value="GDE_N_bis"/>
</dbReference>
<dbReference type="OrthoDB" id="9759959at2"/>
<feature type="region of interest" description="Disordered" evidence="1">
    <location>
        <begin position="55"/>
        <end position="87"/>
    </location>
</feature>
<proteinExistence type="predicted"/>
<evidence type="ECO:0000256" key="1">
    <source>
        <dbReference type="SAM" id="MobiDB-lite"/>
    </source>
</evidence>
<feature type="domain" description="Mannosylglycerate hydrolase MGH1-like glycoside hydrolase" evidence="3">
    <location>
        <begin position="351"/>
        <end position="577"/>
    </location>
</feature>
<evidence type="ECO:0000259" key="3">
    <source>
        <dbReference type="Pfam" id="PF22422"/>
    </source>
</evidence>
<dbReference type="EMBL" id="PVTI01000004">
    <property type="protein sequence ID" value="PRY62580.1"/>
    <property type="molecule type" value="Genomic_DNA"/>
</dbReference>
<sequence>MTRYQQPWLHDLEIAVRGNVTSLGDRLGDMGAAGTGLFVDDERVVTVWSLTVDGEAPAPLASGSTGDLTRTSGVARGLGDTGPDPTVELHRERRLVDHGMVETVTIASHAGQPVTATVTLDLAADGADIATVKGGASDPLRELTVSDTGVEWHTPRHSLRLTGDAGSAETTGPTRARWSWVVSVPPGGSQTLTLSIDVARSEGAVFATDAGWDRAAWDAVEVTSDDPRLGAVVAQSVTDLRGLLLTDPEEPADVFAGAGTPWYLTLFGRDSLWAARFMLPFGTELAGGTLRALARRQGTRTDPTTAEAPGKILHEVRRTAYVDPVTGMALPPVYYGSVDATPLWLRLVHDAWRWGIDESEVRALRSHIDAALGWLAEQAESGDGLLRYVDESGSGLANQGWKDSGDSMRRDDGSVAPAPIALVETQAYAVAAARGAADLLESVWGEDGDSWRSWADDLSGLVRERFWVEDVSPRFLAMAIDGEGRQVDGIGSNMGHVLGTGLLTDAEARRTAHVLTREDLLGAGGIGTLSRDNPAYNPIGYHTGSVWTHDNAVAVLGLAAEGFADEAGRVIRCLVDVASRVENRWPELYGGELLLGSPVPYPASCRPQAWAAASVGALVEASLGLAPDAPRRSLRLSPVAASPFGAMTVRGLRVGDVPVSVRMNAEGEVIDVDAPGLDVTVA</sequence>
<organism evidence="4 5">
    <name type="scientific">Knoellia remsis</name>
    <dbReference type="NCBI Taxonomy" id="407159"/>
    <lineage>
        <taxon>Bacteria</taxon>
        <taxon>Bacillati</taxon>
        <taxon>Actinomycetota</taxon>
        <taxon>Actinomycetes</taxon>
        <taxon>Micrococcales</taxon>
        <taxon>Intrasporangiaceae</taxon>
        <taxon>Knoellia</taxon>
    </lineage>
</organism>
<name>A0A2T0UXC5_9MICO</name>
<dbReference type="SUPFAM" id="SSF48208">
    <property type="entry name" value="Six-hairpin glycosidases"/>
    <property type="match status" value="1"/>
</dbReference>
<dbReference type="InterPro" id="IPR008928">
    <property type="entry name" value="6-hairpin_glycosidase_sf"/>
</dbReference>
<protein>
    <submittedName>
        <fullName evidence="4">Glycogen debranching enzyme</fullName>
    </submittedName>
</protein>
<dbReference type="InterPro" id="IPR054491">
    <property type="entry name" value="MGH1-like_GH"/>
</dbReference>
<dbReference type="Proteomes" id="UP000237822">
    <property type="component" value="Unassembled WGS sequence"/>
</dbReference>